<name>A0A9D3NRN1_9TELE</name>
<dbReference type="GO" id="GO:0016020">
    <property type="term" value="C:membrane"/>
    <property type="evidence" value="ECO:0007669"/>
    <property type="project" value="InterPro"/>
</dbReference>
<dbReference type="InterPro" id="IPR039090">
    <property type="entry name" value="CD7"/>
</dbReference>
<keyword evidence="1" id="KW-1133">Transmembrane helix</keyword>
<dbReference type="EMBL" id="JAHKSW010000011">
    <property type="protein sequence ID" value="KAG7327057.1"/>
    <property type="molecule type" value="Genomic_DNA"/>
</dbReference>
<comment type="caution">
    <text evidence="2">The sequence shown here is derived from an EMBL/GenBank/DDBJ whole genome shotgun (WGS) entry which is preliminary data.</text>
</comment>
<reference evidence="2 3" key="1">
    <citation type="submission" date="2021-06" db="EMBL/GenBank/DDBJ databases">
        <title>Chromosome-level genome assembly of the red-tail catfish (Hemibagrus wyckioides).</title>
        <authorList>
            <person name="Shao F."/>
        </authorList>
    </citation>
    <scope>NUCLEOTIDE SEQUENCE [LARGE SCALE GENOMIC DNA]</scope>
    <source>
        <strain evidence="2">EC202008001</strain>
        <tissue evidence="2">Blood</tissue>
    </source>
</reference>
<dbReference type="PANTHER" id="PTHR15343:SF1">
    <property type="entry name" value="CD7 ANTIGEN-LIKE"/>
    <property type="match status" value="1"/>
</dbReference>
<evidence type="ECO:0000256" key="1">
    <source>
        <dbReference type="SAM" id="Phobius"/>
    </source>
</evidence>
<keyword evidence="3" id="KW-1185">Reference proteome</keyword>
<evidence type="ECO:0000313" key="2">
    <source>
        <dbReference type="EMBL" id="KAG7327057.1"/>
    </source>
</evidence>
<keyword evidence="1" id="KW-0812">Transmembrane</keyword>
<dbReference type="Gene3D" id="2.60.40.10">
    <property type="entry name" value="Immunoglobulins"/>
    <property type="match status" value="1"/>
</dbReference>
<dbReference type="OrthoDB" id="8917013at2759"/>
<organism evidence="2 3">
    <name type="scientific">Hemibagrus wyckioides</name>
    <dbReference type="NCBI Taxonomy" id="337641"/>
    <lineage>
        <taxon>Eukaryota</taxon>
        <taxon>Metazoa</taxon>
        <taxon>Chordata</taxon>
        <taxon>Craniata</taxon>
        <taxon>Vertebrata</taxon>
        <taxon>Euteleostomi</taxon>
        <taxon>Actinopterygii</taxon>
        <taxon>Neopterygii</taxon>
        <taxon>Teleostei</taxon>
        <taxon>Ostariophysi</taxon>
        <taxon>Siluriformes</taxon>
        <taxon>Bagridae</taxon>
        <taxon>Hemibagrus</taxon>
    </lineage>
</organism>
<dbReference type="InterPro" id="IPR013783">
    <property type="entry name" value="Ig-like_fold"/>
</dbReference>
<evidence type="ECO:0008006" key="4">
    <source>
        <dbReference type="Google" id="ProtNLM"/>
    </source>
</evidence>
<keyword evidence="1" id="KW-0472">Membrane</keyword>
<evidence type="ECO:0000313" key="3">
    <source>
        <dbReference type="Proteomes" id="UP000824219"/>
    </source>
</evidence>
<sequence length="227" mass="26002">METWLLKHRRLSLCFFITFISTAFGEVLYLHALRNSSIEFSCVPPGVQTPFGFALRREWIQKKEVLYHNFAAQAYVKDHTLEGRIEDRVVDRNQAVNVSITGLQGYDTDLYVCTFHYNTHGAIQNHSGRNKFMLYVKGDYYEPCSCPSYTLLLLSLSAGAGMLFITLLIIAAVHCMKPSRRGQLKSQHSVPIYEEMNGVREKPVLGLQEEDISSLYVKPRKENPYIN</sequence>
<proteinExistence type="predicted"/>
<feature type="transmembrane region" description="Helical" evidence="1">
    <location>
        <begin position="149"/>
        <end position="173"/>
    </location>
</feature>
<dbReference type="PANTHER" id="PTHR15343">
    <property type="entry name" value="CD7"/>
    <property type="match status" value="1"/>
</dbReference>
<protein>
    <recommendedName>
        <fullName evidence="4">Immunoglobulin V-set domain-containing protein</fullName>
    </recommendedName>
</protein>
<dbReference type="GO" id="GO:0002250">
    <property type="term" value="P:adaptive immune response"/>
    <property type="evidence" value="ECO:0007669"/>
    <property type="project" value="InterPro"/>
</dbReference>
<gene>
    <name evidence="2" type="ORF">KOW79_010458</name>
</gene>
<dbReference type="AlphaFoldDB" id="A0A9D3NRN1"/>
<dbReference type="GO" id="GO:0038023">
    <property type="term" value="F:signaling receptor activity"/>
    <property type="evidence" value="ECO:0007669"/>
    <property type="project" value="InterPro"/>
</dbReference>
<accession>A0A9D3NRN1</accession>
<dbReference type="Proteomes" id="UP000824219">
    <property type="component" value="Linkage Group LG11"/>
</dbReference>